<dbReference type="NCBIfam" id="TIGR00481">
    <property type="entry name" value="YbhB/YbcL family Raf kinase inhibitor-like protein"/>
    <property type="match status" value="1"/>
</dbReference>
<comment type="caution">
    <text evidence="1">The sequence shown here is derived from an EMBL/GenBank/DDBJ whole genome shotgun (WGS) entry which is preliminary data.</text>
</comment>
<dbReference type="InterPro" id="IPR036610">
    <property type="entry name" value="PEBP-like_sf"/>
</dbReference>
<dbReference type="PANTHER" id="PTHR30289:SF1">
    <property type="entry name" value="PEBP (PHOSPHATIDYLETHANOLAMINE-BINDING PROTEIN) FAMILY PROTEIN"/>
    <property type="match status" value="1"/>
</dbReference>
<keyword evidence="2" id="KW-1185">Reference proteome</keyword>
<dbReference type="RefSeq" id="WP_020584671.1">
    <property type="nucleotide sequence ID" value="NZ_JOJP01000001.1"/>
</dbReference>
<dbReference type="CDD" id="cd00865">
    <property type="entry name" value="PEBP_bact_arch"/>
    <property type="match status" value="1"/>
</dbReference>
<dbReference type="eggNOG" id="COG1881">
    <property type="taxonomic scope" value="Bacteria"/>
</dbReference>
<dbReference type="AlphaFoldDB" id="A0A081K6S2"/>
<sequence>MKRVVTLVGIGLLAISLSTPGMGKKPDSDIMTLMSNQVTNGKSFQSQQIYNQWGCTGKNTSPELKWTNIPKGTKSFAVTMYDPDAPTGSGWWHWVVINIPGNVKSLPLNAGTEGGKNLPKGASMLRNDFGFKGYGGACPPPNAAPHNYHITVYALDIPNLDVNSSASPAMAGFYILQHTLAKAVLTAPTNAR</sequence>
<dbReference type="InterPro" id="IPR005247">
    <property type="entry name" value="YbhB_YbcL/LppC-like"/>
</dbReference>
<dbReference type="STRING" id="305900.GV64_03010"/>
<protein>
    <submittedName>
        <fullName evidence="1">Kinase inhibitor</fullName>
    </submittedName>
</protein>
<accession>A0A081K6S2</accession>
<evidence type="ECO:0000313" key="2">
    <source>
        <dbReference type="Proteomes" id="UP000027997"/>
    </source>
</evidence>
<gene>
    <name evidence="1" type="ORF">GV64_03010</name>
</gene>
<name>A0A081K6S2_9GAMM</name>
<organism evidence="1 2">
    <name type="scientific">Endozoicomonas elysicola</name>
    <dbReference type="NCBI Taxonomy" id="305900"/>
    <lineage>
        <taxon>Bacteria</taxon>
        <taxon>Pseudomonadati</taxon>
        <taxon>Pseudomonadota</taxon>
        <taxon>Gammaproteobacteria</taxon>
        <taxon>Oceanospirillales</taxon>
        <taxon>Endozoicomonadaceae</taxon>
        <taxon>Endozoicomonas</taxon>
    </lineage>
</organism>
<dbReference type="EMBL" id="JOJP01000001">
    <property type="protein sequence ID" value="KEI69848.1"/>
    <property type="molecule type" value="Genomic_DNA"/>
</dbReference>
<dbReference type="SUPFAM" id="SSF49777">
    <property type="entry name" value="PEBP-like"/>
    <property type="match status" value="1"/>
</dbReference>
<reference evidence="1 2" key="1">
    <citation type="submission" date="2014-06" db="EMBL/GenBank/DDBJ databases">
        <title>Whole Genome Sequences of Three Symbiotic Endozoicomonas Bacteria.</title>
        <authorList>
            <person name="Neave M.J."/>
            <person name="Apprill A."/>
            <person name="Voolstra C.R."/>
        </authorList>
    </citation>
    <scope>NUCLEOTIDE SEQUENCE [LARGE SCALE GENOMIC DNA]</scope>
    <source>
        <strain evidence="1 2">DSM 22380</strain>
    </source>
</reference>
<dbReference type="InterPro" id="IPR008914">
    <property type="entry name" value="PEBP"/>
</dbReference>
<dbReference type="Proteomes" id="UP000027997">
    <property type="component" value="Unassembled WGS sequence"/>
</dbReference>
<dbReference type="Pfam" id="PF01161">
    <property type="entry name" value="PBP"/>
    <property type="match status" value="1"/>
</dbReference>
<dbReference type="PANTHER" id="PTHR30289">
    <property type="entry name" value="UNCHARACTERIZED PROTEIN YBCL-RELATED"/>
    <property type="match status" value="1"/>
</dbReference>
<dbReference type="Gene3D" id="3.90.280.10">
    <property type="entry name" value="PEBP-like"/>
    <property type="match status" value="1"/>
</dbReference>
<evidence type="ECO:0000313" key="1">
    <source>
        <dbReference type="EMBL" id="KEI69848.1"/>
    </source>
</evidence>
<proteinExistence type="predicted"/>